<dbReference type="Proteomes" id="UP001595457">
    <property type="component" value="Unassembled WGS sequence"/>
</dbReference>
<feature type="transmembrane region" description="Helical" evidence="1">
    <location>
        <begin position="36"/>
        <end position="56"/>
    </location>
</feature>
<accession>A0ABV7AYT5</accession>
<feature type="transmembrane region" description="Helical" evidence="1">
    <location>
        <begin position="99"/>
        <end position="121"/>
    </location>
</feature>
<protein>
    <submittedName>
        <fullName evidence="2">Uncharacterized protein</fullName>
    </submittedName>
</protein>
<name>A0ABV7AYT5_9GAMM</name>
<sequence>MTLPMDENPYAAPRGALQDEPRLPPLPGWSAARLRLLGWLGLASALGALVVMLLSLPFGGGMLHATGYAYWLGLITVLLGDYLLLRFKSFVEARFEARGLSWPVWLCILLSLLLEVADPFLESSFHAFGWSALFFGLALIVYGGLTVWLGVRLRKVPGAYRALRVMAWLLIAGGLMLASLILALPAMLPLLGASLAQSRVFFRGCAEVRA</sequence>
<dbReference type="EMBL" id="JBHRSJ010000031">
    <property type="protein sequence ID" value="MFC2973687.1"/>
    <property type="molecule type" value="Genomic_DNA"/>
</dbReference>
<organism evidence="2 3">
    <name type="scientific">Azotobacter bryophylli</name>
    <dbReference type="NCBI Taxonomy" id="1986537"/>
    <lineage>
        <taxon>Bacteria</taxon>
        <taxon>Pseudomonadati</taxon>
        <taxon>Pseudomonadota</taxon>
        <taxon>Gammaproteobacteria</taxon>
        <taxon>Pseudomonadales</taxon>
        <taxon>Pseudomonadaceae</taxon>
        <taxon>Azotobacter</taxon>
    </lineage>
</organism>
<keyword evidence="1" id="KW-1133">Transmembrane helix</keyword>
<reference evidence="3" key="1">
    <citation type="journal article" date="2019" name="Int. J. Syst. Evol. Microbiol.">
        <title>The Global Catalogue of Microorganisms (GCM) 10K type strain sequencing project: providing services to taxonomists for standard genome sequencing and annotation.</title>
        <authorList>
            <consortium name="The Broad Institute Genomics Platform"/>
            <consortium name="The Broad Institute Genome Sequencing Center for Infectious Disease"/>
            <person name="Wu L."/>
            <person name="Ma J."/>
        </authorList>
    </citation>
    <scope>NUCLEOTIDE SEQUENCE [LARGE SCALE GENOMIC DNA]</scope>
    <source>
        <strain evidence="3">KCTC 62195</strain>
    </source>
</reference>
<feature type="transmembrane region" description="Helical" evidence="1">
    <location>
        <begin position="163"/>
        <end position="188"/>
    </location>
</feature>
<proteinExistence type="predicted"/>
<dbReference type="RefSeq" id="WP_377815483.1">
    <property type="nucleotide sequence ID" value="NZ_JBHRSJ010000031.1"/>
</dbReference>
<comment type="caution">
    <text evidence="2">The sequence shown here is derived from an EMBL/GenBank/DDBJ whole genome shotgun (WGS) entry which is preliminary data.</text>
</comment>
<feature type="transmembrane region" description="Helical" evidence="1">
    <location>
        <begin position="127"/>
        <end position="151"/>
    </location>
</feature>
<feature type="transmembrane region" description="Helical" evidence="1">
    <location>
        <begin position="68"/>
        <end position="87"/>
    </location>
</feature>
<keyword evidence="3" id="KW-1185">Reference proteome</keyword>
<evidence type="ECO:0000313" key="2">
    <source>
        <dbReference type="EMBL" id="MFC2973687.1"/>
    </source>
</evidence>
<evidence type="ECO:0000313" key="3">
    <source>
        <dbReference type="Proteomes" id="UP001595457"/>
    </source>
</evidence>
<evidence type="ECO:0000256" key="1">
    <source>
        <dbReference type="SAM" id="Phobius"/>
    </source>
</evidence>
<gene>
    <name evidence="2" type="ORF">ACFOJE_15900</name>
</gene>
<keyword evidence="1" id="KW-0812">Transmembrane</keyword>
<keyword evidence="1" id="KW-0472">Membrane</keyword>